<proteinExistence type="predicted"/>
<evidence type="ECO:0000313" key="2">
    <source>
        <dbReference type="Proteomes" id="UP000095788"/>
    </source>
</evidence>
<dbReference type="EMBL" id="CZBF01000001">
    <property type="protein sequence ID" value="CUP29853.1"/>
    <property type="molecule type" value="Genomic_DNA"/>
</dbReference>
<dbReference type="Proteomes" id="UP000095788">
    <property type="component" value="Unassembled WGS sequence"/>
</dbReference>
<gene>
    <name evidence="1" type="ORF">ERS852554_00263</name>
</gene>
<protein>
    <submittedName>
        <fullName evidence="1">Uncharacterized protein</fullName>
    </submittedName>
</protein>
<evidence type="ECO:0000313" key="1">
    <source>
        <dbReference type="EMBL" id="CUP29853.1"/>
    </source>
</evidence>
<sequence>MDGSYSLIEAMMREYAMIMRKRNATSNEDEAEGVGYEWVELPSFDDPSKTIRMKRYYDIEGVKAK</sequence>
<dbReference type="AlphaFoldDB" id="A0A174M0I5"/>
<accession>A0A174M0I5</accession>
<reference evidence="1 2" key="1">
    <citation type="submission" date="2015-09" db="EMBL/GenBank/DDBJ databases">
        <authorList>
            <consortium name="Pathogen Informatics"/>
        </authorList>
    </citation>
    <scope>NUCLEOTIDE SEQUENCE [LARGE SCALE GENOMIC DNA]</scope>
    <source>
        <strain evidence="1 2">2789STDY5834942</strain>
    </source>
</reference>
<organism evidence="1 2">
    <name type="scientific">Bacteroides uniformis</name>
    <dbReference type="NCBI Taxonomy" id="820"/>
    <lineage>
        <taxon>Bacteria</taxon>
        <taxon>Pseudomonadati</taxon>
        <taxon>Bacteroidota</taxon>
        <taxon>Bacteroidia</taxon>
        <taxon>Bacteroidales</taxon>
        <taxon>Bacteroidaceae</taxon>
        <taxon>Bacteroides</taxon>
    </lineage>
</organism>
<name>A0A174M0I5_BACUN</name>